<dbReference type="OrthoDB" id="10072198at2759"/>
<organism evidence="1">
    <name type="scientific">Capitella teleta</name>
    <name type="common">Polychaete worm</name>
    <dbReference type="NCBI Taxonomy" id="283909"/>
    <lineage>
        <taxon>Eukaryota</taxon>
        <taxon>Metazoa</taxon>
        <taxon>Spiralia</taxon>
        <taxon>Lophotrochozoa</taxon>
        <taxon>Annelida</taxon>
        <taxon>Polychaeta</taxon>
        <taxon>Sedentaria</taxon>
        <taxon>Scolecida</taxon>
        <taxon>Capitellidae</taxon>
        <taxon>Capitella</taxon>
    </lineage>
</organism>
<evidence type="ECO:0000313" key="2">
    <source>
        <dbReference type="EnsemblMetazoa" id="CapteP209415"/>
    </source>
</evidence>
<dbReference type="HOGENOM" id="CLU_000680_39_4_1"/>
<dbReference type="EnsemblMetazoa" id="CapteT209415">
    <property type="protein sequence ID" value="CapteP209415"/>
    <property type="gene ID" value="CapteG209415"/>
</dbReference>
<accession>R7UXS1</accession>
<name>R7UXS1_CAPTE</name>
<dbReference type="EMBL" id="KB296957">
    <property type="protein sequence ID" value="ELU11119.1"/>
    <property type="molecule type" value="Genomic_DNA"/>
</dbReference>
<gene>
    <name evidence="1" type="ORF">CAPTEDRAFT_209415</name>
</gene>
<reference evidence="2" key="3">
    <citation type="submission" date="2015-06" db="UniProtKB">
        <authorList>
            <consortium name="EnsemblMetazoa"/>
        </authorList>
    </citation>
    <scope>IDENTIFICATION</scope>
</reference>
<sequence length="265" mass="30635">MIAMLKEGDDAIITDLCPHNFNHYVKNRSSVKRSRGGGLAFLVFNEIKSEVLASESHDTFESTTLLLLTSSNELEEYLTNLFIQNHGDLIVLRDFNLHWNKQEEVHVKSFKRILDPLNMKQHVEGPTHTSENTLDLLISDYGASDRVNGIVLQDTTLSDHFLIEFDLETNRVFAKNNTRTCRKLRRMDMAQFVNTLQKNIAHVDLKCTSHIQLDKLVTQYSKAVGTSLDTHAPLTEVTLKGDNHKPWYDDDIHEQRRKRRQLERH</sequence>
<dbReference type="InterPro" id="IPR036691">
    <property type="entry name" value="Endo/exonu/phosph_ase_sf"/>
</dbReference>
<dbReference type="EMBL" id="AMQN01005853">
    <property type="status" value="NOT_ANNOTATED_CDS"/>
    <property type="molecule type" value="Genomic_DNA"/>
</dbReference>
<evidence type="ECO:0008006" key="4">
    <source>
        <dbReference type="Google" id="ProtNLM"/>
    </source>
</evidence>
<protein>
    <recommendedName>
        <fullName evidence="4">Endonuclease/exonuclease/phosphatase domain-containing protein</fullName>
    </recommendedName>
</protein>
<dbReference type="SUPFAM" id="SSF56219">
    <property type="entry name" value="DNase I-like"/>
    <property type="match status" value="1"/>
</dbReference>
<reference evidence="1 3" key="2">
    <citation type="journal article" date="2013" name="Nature">
        <title>Insights into bilaterian evolution from three spiralian genomes.</title>
        <authorList>
            <person name="Simakov O."/>
            <person name="Marletaz F."/>
            <person name="Cho S.J."/>
            <person name="Edsinger-Gonzales E."/>
            <person name="Havlak P."/>
            <person name="Hellsten U."/>
            <person name="Kuo D.H."/>
            <person name="Larsson T."/>
            <person name="Lv J."/>
            <person name="Arendt D."/>
            <person name="Savage R."/>
            <person name="Osoegawa K."/>
            <person name="de Jong P."/>
            <person name="Grimwood J."/>
            <person name="Chapman J.A."/>
            <person name="Shapiro H."/>
            <person name="Aerts A."/>
            <person name="Otillar R.P."/>
            <person name="Terry A.Y."/>
            <person name="Boore J.L."/>
            <person name="Grigoriev I.V."/>
            <person name="Lindberg D.R."/>
            <person name="Seaver E.C."/>
            <person name="Weisblat D.A."/>
            <person name="Putnam N.H."/>
            <person name="Rokhsar D.S."/>
        </authorList>
    </citation>
    <scope>NUCLEOTIDE SEQUENCE</scope>
    <source>
        <strain evidence="1 3">I ESC-2004</strain>
    </source>
</reference>
<dbReference type="PANTHER" id="PTHR46670:SF3">
    <property type="entry name" value="ENDONUCLEASE_EXONUCLEASE_PHOSPHATASE DOMAIN-CONTAINING PROTEIN"/>
    <property type="match status" value="1"/>
</dbReference>
<evidence type="ECO:0000313" key="1">
    <source>
        <dbReference type="EMBL" id="ELU11119.1"/>
    </source>
</evidence>
<proteinExistence type="predicted"/>
<dbReference type="PANTHER" id="PTHR46670">
    <property type="entry name" value="ENDO/EXONUCLEASE/PHOSPHATASE DOMAIN-CONTAINING PROTEIN"/>
    <property type="match status" value="1"/>
</dbReference>
<dbReference type="Gene3D" id="3.60.10.10">
    <property type="entry name" value="Endonuclease/exonuclease/phosphatase"/>
    <property type="match status" value="1"/>
</dbReference>
<dbReference type="AlphaFoldDB" id="R7UXS1"/>
<dbReference type="Proteomes" id="UP000014760">
    <property type="component" value="Unassembled WGS sequence"/>
</dbReference>
<evidence type="ECO:0000313" key="3">
    <source>
        <dbReference type="Proteomes" id="UP000014760"/>
    </source>
</evidence>
<keyword evidence="3" id="KW-1185">Reference proteome</keyword>
<reference evidence="3" key="1">
    <citation type="submission" date="2012-12" db="EMBL/GenBank/DDBJ databases">
        <authorList>
            <person name="Hellsten U."/>
            <person name="Grimwood J."/>
            <person name="Chapman J.A."/>
            <person name="Shapiro H."/>
            <person name="Aerts A."/>
            <person name="Otillar R.P."/>
            <person name="Terry A.Y."/>
            <person name="Boore J.L."/>
            <person name="Simakov O."/>
            <person name="Marletaz F."/>
            <person name="Cho S.-J."/>
            <person name="Edsinger-Gonzales E."/>
            <person name="Havlak P."/>
            <person name="Kuo D.-H."/>
            <person name="Larsson T."/>
            <person name="Lv J."/>
            <person name="Arendt D."/>
            <person name="Savage R."/>
            <person name="Osoegawa K."/>
            <person name="de Jong P."/>
            <person name="Lindberg D.R."/>
            <person name="Seaver E.C."/>
            <person name="Weisblat D.A."/>
            <person name="Putnam N.H."/>
            <person name="Grigoriev I.V."/>
            <person name="Rokhsar D.S."/>
        </authorList>
    </citation>
    <scope>NUCLEOTIDE SEQUENCE</scope>
    <source>
        <strain evidence="3">I ESC-2004</strain>
    </source>
</reference>